<name>A0A6F8XS46_9ACTN</name>
<keyword evidence="4" id="KW-1185">Reference proteome</keyword>
<evidence type="ECO:0000313" key="4">
    <source>
        <dbReference type="Proteomes" id="UP000502508"/>
    </source>
</evidence>
<dbReference type="RefSeq" id="WP_173036624.1">
    <property type="nucleotide sequence ID" value="NZ_AP022870.1"/>
</dbReference>
<protein>
    <recommendedName>
        <fullName evidence="2">Luciferase-like domain-containing protein</fullName>
    </recommendedName>
</protein>
<dbReference type="InterPro" id="IPR011251">
    <property type="entry name" value="Luciferase-like_dom"/>
</dbReference>
<proteinExistence type="predicted"/>
<organism evidence="3 4">
    <name type="scientific">Phytohabitans flavus</name>
    <dbReference type="NCBI Taxonomy" id="1076124"/>
    <lineage>
        <taxon>Bacteria</taxon>
        <taxon>Bacillati</taxon>
        <taxon>Actinomycetota</taxon>
        <taxon>Actinomycetes</taxon>
        <taxon>Micromonosporales</taxon>
        <taxon>Micromonosporaceae</taxon>
    </lineage>
</organism>
<dbReference type="KEGG" id="pfla:Pflav_030270"/>
<sequence>MKVGIRIPPCRPVPEVAASARLAERAGFDAVTMPDSPTLWRDTFTALAFAATATERVELWSSVTNVVTRQPIGLASSVRTVAELCGDRFRLGIGAADSSAFLTGRCPATTGELRSGIALVTDLLRGAEGKIGDHAVTLQDPSGPVPVYLAAEGPRNTALAVEVADGVMTTFRDVDRKAERIAAAYAKSGRTSPFRHIVVSFVKITDDPAREARELKPRIVKTVQAEGARLFEEAGFDIRVPSKPILLPDGTDIGHPRDMDEAIRVASQWVPDEAAVWYAGQIGLFGTPREIVAGIERLAGLGVAALHMTDGGSFDLPDALIEQFGAEVLPLLRAGCSP</sequence>
<evidence type="ECO:0000313" key="3">
    <source>
        <dbReference type="EMBL" id="BCB76617.1"/>
    </source>
</evidence>
<dbReference type="Gene3D" id="3.20.20.30">
    <property type="entry name" value="Luciferase-like domain"/>
    <property type="match status" value="1"/>
</dbReference>
<feature type="domain" description="Luciferase-like" evidence="2">
    <location>
        <begin position="12"/>
        <end position="303"/>
    </location>
</feature>
<dbReference type="EMBL" id="AP022870">
    <property type="protein sequence ID" value="BCB76617.1"/>
    <property type="molecule type" value="Genomic_DNA"/>
</dbReference>
<dbReference type="PANTHER" id="PTHR43244">
    <property type="match status" value="1"/>
</dbReference>
<dbReference type="AlphaFoldDB" id="A0A6F8XS46"/>
<accession>A0A6F8XS46</accession>
<reference evidence="3 4" key="1">
    <citation type="submission" date="2020-03" db="EMBL/GenBank/DDBJ databases">
        <title>Whole genome shotgun sequence of Phytohabitans flavus NBRC 107702.</title>
        <authorList>
            <person name="Komaki H."/>
            <person name="Tamura T."/>
        </authorList>
    </citation>
    <scope>NUCLEOTIDE SEQUENCE [LARGE SCALE GENOMIC DNA]</scope>
    <source>
        <strain evidence="3 4">NBRC 107702</strain>
    </source>
</reference>
<dbReference type="SUPFAM" id="SSF51679">
    <property type="entry name" value="Bacterial luciferase-like"/>
    <property type="match status" value="1"/>
</dbReference>
<dbReference type="GO" id="GO:0016705">
    <property type="term" value="F:oxidoreductase activity, acting on paired donors, with incorporation or reduction of molecular oxygen"/>
    <property type="evidence" value="ECO:0007669"/>
    <property type="project" value="InterPro"/>
</dbReference>
<dbReference type="PANTHER" id="PTHR43244:SF1">
    <property type="entry name" value="5,10-METHYLENETETRAHYDROMETHANOPTERIN REDUCTASE"/>
    <property type="match status" value="1"/>
</dbReference>
<reference evidence="3 4" key="2">
    <citation type="submission" date="2020-03" db="EMBL/GenBank/DDBJ databases">
        <authorList>
            <person name="Ichikawa N."/>
            <person name="Kimura A."/>
            <person name="Kitahashi Y."/>
            <person name="Uohara A."/>
        </authorList>
    </citation>
    <scope>NUCLEOTIDE SEQUENCE [LARGE SCALE GENOMIC DNA]</scope>
    <source>
        <strain evidence="3 4">NBRC 107702</strain>
    </source>
</reference>
<evidence type="ECO:0000259" key="2">
    <source>
        <dbReference type="Pfam" id="PF00296"/>
    </source>
</evidence>
<dbReference type="InterPro" id="IPR050564">
    <property type="entry name" value="F420-G6PD/mer"/>
</dbReference>
<dbReference type="InterPro" id="IPR036661">
    <property type="entry name" value="Luciferase-like_sf"/>
</dbReference>
<dbReference type="Proteomes" id="UP000502508">
    <property type="component" value="Chromosome"/>
</dbReference>
<gene>
    <name evidence="3" type="ORF">Pflav_030270</name>
</gene>
<evidence type="ECO:0000256" key="1">
    <source>
        <dbReference type="ARBA" id="ARBA00023002"/>
    </source>
</evidence>
<keyword evidence="1" id="KW-0560">Oxidoreductase</keyword>
<dbReference type="Pfam" id="PF00296">
    <property type="entry name" value="Bac_luciferase"/>
    <property type="match status" value="1"/>
</dbReference>
<dbReference type="CDD" id="cd01097">
    <property type="entry name" value="Tetrahydromethanopterin_reductase"/>
    <property type="match status" value="1"/>
</dbReference>